<sequence>MLNSKNQTSRSVSALVVSKIASVEMPFDNWPNLVQNLIKMASAPISANNSEQENAISANASEGAFKTIGYLCEEVPDHMEKHANAIFELSVEALRSKLPPFVKSLVLQMIYQALFFSQDVLSNDRGRVVVTNAVFECLRGEDENMSVAAFEFFTRFSEVHYRFLSESISDVLKETARVLRNSSTPQSVVLRALDFWATLSEYETELQAPVEAVFTRKEDSKNYIARSLPGVVPLLLEQMTRQTEENFEEDAVNGASASSACLQLVSRCAKDELAPLLVPFLRSHLRSNDWRQAEAAVCAVGVLMEGPGKETLAPIVSDCYNVILSFCASDNAFLRDTATWTLARICKTFGAQMVNSDRLALLLQTAIKGLKDRPKIAANCCWCLHSIASATAENQPSLGANALTPFFQNLVQALLETSKRPDSGEHQLLFCCYETVNQIVLSAAEQSKNDVLKLAALFTADLKRSLSASVDHAIQISNLQAVLVGSISSVIKVMAEDDVLERVDDIMKVLFVVLNSRDKTIFEEVLLAIGAVITKIKSKMSHFVSELKPFLMSGLGNSLGPDACQVSIGVVGDVFRAMGNALYQNKMADDFVQALIKTLQNPSVERRVKPSVIVCFGDIALSLNENFGRYFSHVMSLLERVAKMQLAGNSYADIEFSNSLRSALFETFSMILHSVRAIEPKQKFFQFIAPIVDLVDKVVNDDEKSPEVVSSALALIGDMADILKETLAPLSANQSVRKLFEIGNSAQNESVKQSLKWALIASNNMSFKS</sequence>
<keyword evidence="3" id="KW-0963">Cytoplasm</keyword>
<dbReference type="InterPro" id="IPR016024">
    <property type="entry name" value="ARM-type_fold"/>
</dbReference>
<dbReference type="InterPro" id="IPR011989">
    <property type="entry name" value="ARM-like"/>
</dbReference>
<evidence type="ECO:0000256" key="1">
    <source>
        <dbReference type="ARBA" id="ARBA00004496"/>
    </source>
</evidence>
<organism evidence="7 8">
    <name type="scientific">Bonamia ostreae</name>
    <dbReference type="NCBI Taxonomy" id="126728"/>
    <lineage>
        <taxon>Eukaryota</taxon>
        <taxon>Sar</taxon>
        <taxon>Rhizaria</taxon>
        <taxon>Endomyxa</taxon>
        <taxon>Ascetosporea</taxon>
        <taxon>Haplosporida</taxon>
        <taxon>Bonamia</taxon>
    </lineage>
</organism>
<proteinExistence type="predicted"/>
<keyword evidence="2" id="KW-0813">Transport</keyword>
<comment type="subcellular location">
    <subcellularLocation>
        <location evidence="1">Cytoplasm</location>
    </subcellularLocation>
</comment>
<protein>
    <recommendedName>
        <fullName evidence="6">Importin subunit beta-1/Transportin-1-like TPR repeats domain-containing protein</fullName>
    </recommendedName>
</protein>
<dbReference type="Pfam" id="PF25574">
    <property type="entry name" value="TPR_IMB1"/>
    <property type="match status" value="1"/>
</dbReference>
<evidence type="ECO:0000256" key="4">
    <source>
        <dbReference type="ARBA" id="ARBA00022737"/>
    </source>
</evidence>
<evidence type="ECO:0000313" key="8">
    <source>
        <dbReference type="Proteomes" id="UP001439008"/>
    </source>
</evidence>
<evidence type="ECO:0000256" key="5">
    <source>
        <dbReference type="ARBA" id="ARBA00022927"/>
    </source>
</evidence>
<feature type="domain" description="Importin subunit beta-1/Transportin-1-like TPR repeats" evidence="6">
    <location>
        <begin position="362"/>
        <end position="736"/>
    </location>
</feature>
<evidence type="ECO:0000256" key="3">
    <source>
        <dbReference type="ARBA" id="ARBA00022490"/>
    </source>
</evidence>
<dbReference type="Pfam" id="PF13513">
    <property type="entry name" value="HEAT_EZ"/>
    <property type="match status" value="1"/>
</dbReference>
<name>A0ABV2AFX0_9EUKA</name>
<dbReference type="Gene3D" id="1.25.10.10">
    <property type="entry name" value="Leucine-rich Repeat Variant"/>
    <property type="match status" value="1"/>
</dbReference>
<keyword evidence="8" id="KW-1185">Reference proteome</keyword>
<dbReference type="InterPro" id="IPR058584">
    <property type="entry name" value="IMB1_TNPO1-like_TPR"/>
</dbReference>
<dbReference type="SUPFAM" id="SSF48371">
    <property type="entry name" value="ARM repeat"/>
    <property type="match status" value="1"/>
</dbReference>
<keyword evidence="5" id="KW-0653">Protein transport</keyword>
<evidence type="ECO:0000313" key="7">
    <source>
        <dbReference type="EMBL" id="MES1918591.1"/>
    </source>
</evidence>
<comment type="caution">
    <text evidence="7">The sequence shown here is derived from an EMBL/GenBank/DDBJ whole genome shotgun (WGS) entry which is preliminary data.</text>
</comment>
<dbReference type="InterPro" id="IPR040122">
    <property type="entry name" value="Importin_beta"/>
</dbReference>
<evidence type="ECO:0000256" key="2">
    <source>
        <dbReference type="ARBA" id="ARBA00022448"/>
    </source>
</evidence>
<dbReference type="Proteomes" id="UP001439008">
    <property type="component" value="Unassembled WGS sequence"/>
</dbReference>
<dbReference type="EMBL" id="JBDODL010000090">
    <property type="protein sequence ID" value="MES1918591.1"/>
    <property type="molecule type" value="Genomic_DNA"/>
</dbReference>
<dbReference type="PANTHER" id="PTHR10527">
    <property type="entry name" value="IMPORTIN BETA"/>
    <property type="match status" value="1"/>
</dbReference>
<evidence type="ECO:0000259" key="6">
    <source>
        <dbReference type="Pfam" id="PF25574"/>
    </source>
</evidence>
<keyword evidence="4" id="KW-0677">Repeat</keyword>
<reference evidence="7 8" key="1">
    <citation type="journal article" date="2024" name="BMC Biol.">
        <title>Comparative genomics of Ascetosporea gives new insight into the evolutionary basis for animal parasitism in Rhizaria.</title>
        <authorList>
            <person name="Hiltunen Thoren M."/>
            <person name="Onut-Brannstrom I."/>
            <person name="Alfjorden A."/>
            <person name="Peckova H."/>
            <person name="Swords F."/>
            <person name="Hooper C."/>
            <person name="Holzer A.S."/>
            <person name="Bass D."/>
            <person name="Burki F."/>
        </authorList>
    </citation>
    <scope>NUCLEOTIDE SEQUENCE [LARGE SCALE GENOMIC DNA]</scope>
    <source>
        <strain evidence="7">20-A016</strain>
    </source>
</reference>
<accession>A0ABV2AFX0</accession>
<gene>
    <name evidence="7" type="ORF">MHBO_000538</name>
</gene>